<evidence type="ECO:0000313" key="5">
    <source>
        <dbReference type="WBParaSite" id="TTAC_0000545801-mRNA-1"/>
    </source>
</evidence>
<dbReference type="SUPFAM" id="SSF47769">
    <property type="entry name" value="SAM/Pointed domain"/>
    <property type="match status" value="1"/>
</dbReference>
<dbReference type="STRING" id="6205.A0A0R3WXG8"/>
<feature type="region of interest" description="Disordered" evidence="1">
    <location>
        <begin position="1"/>
        <end position="59"/>
    </location>
</feature>
<evidence type="ECO:0000313" key="4">
    <source>
        <dbReference type="Proteomes" id="UP000274429"/>
    </source>
</evidence>
<evidence type="ECO:0000259" key="2">
    <source>
        <dbReference type="PROSITE" id="PS50105"/>
    </source>
</evidence>
<keyword evidence="4" id="KW-1185">Reference proteome</keyword>
<dbReference type="PANTHER" id="PTHR12247">
    <property type="entry name" value="POLYCOMB GROUP PROTEIN"/>
    <property type="match status" value="1"/>
</dbReference>
<dbReference type="InterPro" id="IPR013761">
    <property type="entry name" value="SAM/pointed_sf"/>
</dbReference>
<dbReference type="EMBL" id="UYWX01007540">
    <property type="protein sequence ID" value="VDM27012.1"/>
    <property type="molecule type" value="Genomic_DNA"/>
</dbReference>
<reference evidence="3 4" key="2">
    <citation type="submission" date="2018-11" db="EMBL/GenBank/DDBJ databases">
        <authorList>
            <consortium name="Pathogen Informatics"/>
        </authorList>
    </citation>
    <scope>NUCLEOTIDE SEQUENCE [LARGE SCALE GENOMIC DNA]</scope>
</reference>
<dbReference type="GO" id="GO:0003682">
    <property type="term" value="F:chromatin binding"/>
    <property type="evidence" value="ECO:0007669"/>
    <property type="project" value="TreeGrafter"/>
</dbReference>
<dbReference type="PANTHER" id="PTHR12247:SF131">
    <property type="entry name" value="LD05287P"/>
    <property type="match status" value="1"/>
</dbReference>
<dbReference type="GO" id="GO:0005634">
    <property type="term" value="C:nucleus"/>
    <property type="evidence" value="ECO:0007669"/>
    <property type="project" value="TreeGrafter"/>
</dbReference>
<dbReference type="GO" id="GO:0045892">
    <property type="term" value="P:negative regulation of DNA-templated transcription"/>
    <property type="evidence" value="ECO:0007669"/>
    <property type="project" value="TreeGrafter"/>
</dbReference>
<dbReference type="Proteomes" id="UP000274429">
    <property type="component" value="Unassembled WGS sequence"/>
</dbReference>
<dbReference type="OrthoDB" id="2390104at2759"/>
<dbReference type="AlphaFoldDB" id="A0A0R3WXG8"/>
<dbReference type="Gene3D" id="1.10.150.50">
    <property type="entry name" value="Transcription Factor, Ets-1"/>
    <property type="match status" value="1"/>
</dbReference>
<organism evidence="5">
    <name type="scientific">Hydatigena taeniaeformis</name>
    <name type="common">Feline tapeworm</name>
    <name type="synonym">Taenia taeniaeformis</name>
    <dbReference type="NCBI Taxonomy" id="6205"/>
    <lineage>
        <taxon>Eukaryota</taxon>
        <taxon>Metazoa</taxon>
        <taxon>Spiralia</taxon>
        <taxon>Lophotrochozoa</taxon>
        <taxon>Platyhelminthes</taxon>
        <taxon>Cestoda</taxon>
        <taxon>Eucestoda</taxon>
        <taxon>Cyclophyllidea</taxon>
        <taxon>Taeniidae</taxon>
        <taxon>Hydatigera</taxon>
    </lineage>
</organism>
<gene>
    <name evidence="3" type="ORF">TTAC_LOCUS5444</name>
</gene>
<feature type="domain" description="SAM" evidence="2">
    <location>
        <begin position="71"/>
        <end position="136"/>
    </location>
</feature>
<accession>A0A0R3WXG8</accession>
<dbReference type="GO" id="GO:0042393">
    <property type="term" value="F:histone binding"/>
    <property type="evidence" value="ECO:0007669"/>
    <property type="project" value="TreeGrafter"/>
</dbReference>
<dbReference type="InterPro" id="IPR001660">
    <property type="entry name" value="SAM"/>
</dbReference>
<name>A0A0R3WXG8_HYDTA</name>
<protein>
    <submittedName>
        <fullName evidence="5">SAM domain-containing protein</fullName>
    </submittedName>
</protein>
<evidence type="ECO:0000313" key="3">
    <source>
        <dbReference type="EMBL" id="VDM27012.1"/>
    </source>
</evidence>
<sequence>METPPPPLSAPFSTKFSPLIGTPPQRSPALPCVGNNGDPPFLGRTQMPSQSTVSPASMDLGPCPLPNVTEWSTDDVYNYLISKDPSLIEIANTFKEQEIDGSALLLLDIETMRSLLSMKLGPALKIDDIVNRLKRGHL</sequence>
<evidence type="ECO:0000256" key="1">
    <source>
        <dbReference type="SAM" id="MobiDB-lite"/>
    </source>
</evidence>
<dbReference type="InterPro" id="IPR050548">
    <property type="entry name" value="PcG_chromatin_remod_factors"/>
</dbReference>
<dbReference type="Pfam" id="PF00536">
    <property type="entry name" value="SAM_1"/>
    <property type="match status" value="1"/>
</dbReference>
<reference evidence="5" key="1">
    <citation type="submission" date="2017-02" db="UniProtKB">
        <authorList>
            <consortium name="WormBaseParasite"/>
        </authorList>
    </citation>
    <scope>IDENTIFICATION</scope>
</reference>
<dbReference type="PROSITE" id="PS50105">
    <property type="entry name" value="SAM_DOMAIN"/>
    <property type="match status" value="1"/>
</dbReference>
<dbReference type="SMART" id="SM00454">
    <property type="entry name" value="SAM"/>
    <property type="match status" value="1"/>
</dbReference>
<dbReference type="WBParaSite" id="TTAC_0000545801-mRNA-1">
    <property type="protein sequence ID" value="TTAC_0000545801-mRNA-1"/>
    <property type="gene ID" value="TTAC_0000545801"/>
</dbReference>
<feature type="compositionally biased region" description="Polar residues" evidence="1">
    <location>
        <begin position="46"/>
        <end position="55"/>
    </location>
</feature>
<dbReference type="CDD" id="cd09509">
    <property type="entry name" value="SAM_Polycomb"/>
    <property type="match status" value="1"/>
</dbReference>
<proteinExistence type="predicted"/>